<protein>
    <submittedName>
        <fullName evidence="2">Uncharacterized protein</fullName>
    </submittedName>
</protein>
<evidence type="ECO:0000313" key="2">
    <source>
        <dbReference type="EMBL" id="GLR84032.1"/>
    </source>
</evidence>
<accession>A0ABQ6AVX0</accession>
<organism evidence="2 3">
    <name type="scientific">Bradyrhizobium iriomotense</name>
    <dbReference type="NCBI Taxonomy" id="441950"/>
    <lineage>
        <taxon>Bacteria</taxon>
        <taxon>Pseudomonadati</taxon>
        <taxon>Pseudomonadota</taxon>
        <taxon>Alphaproteobacteria</taxon>
        <taxon>Hyphomicrobiales</taxon>
        <taxon>Nitrobacteraceae</taxon>
        <taxon>Bradyrhizobium</taxon>
    </lineage>
</organism>
<evidence type="ECO:0000313" key="3">
    <source>
        <dbReference type="Proteomes" id="UP001156905"/>
    </source>
</evidence>
<feature type="region of interest" description="Disordered" evidence="1">
    <location>
        <begin position="18"/>
        <end position="51"/>
    </location>
</feature>
<evidence type="ECO:0000256" key="1">
    <source>
        <dbReference type="SAM" id="MobiDB-lite"/>
    </source>
</evidence>
<dbReference type="Proteomes" id="UP001156905">
    <property type="component" value="Unassembled WGS sequence"/>
</dbReference>
<dbReference type="EMBL" id="BSOW01000002">
    <property type="protein sequence ID" value="GLR84032.1"/>
    <property type="molecule type" value="Genomic_DNA"/>
</dbReference>
<gene>
    <name evidence="2" type="ORF">GCM10007857_07420</name>
</gene>
<comment type="caution">
    <text evidence="2">The sequence shown here is derived from an EMBL/GenBank/DDBJ whole genome shotgun (WGS) entry which is preliminary data.</text>
</comment>
<name>A0ABQ6AVX0_9BRAD</name>
<keyword evidence="3" id="KW-1185">Reference proteome</keyword>
<proteinExistence type="predicted"/>
<feature type="compositionally biased region" description="Basic and acidic residues" evidence="1">
    <location>
        <begin position="37"/>
        <end position="51"/>
    </location>
</feature>
<sequence>MAEKPPVVAVKVTDRPGWDAKQSLGQSLGAPGRGARRLSERPERCEPDVEATAKRHPGAGFRLAVPRNGPSSSCRGLAKKDNVFAEDLTAAAP</sequence>
<reference evidence="3" key="1">
    <citation type="journal article" date="2019" name="Int. J. Syst. Evol. Microbiol.">
        <title>The Global Catalogue of Microorganisms (GCM) 10K type strain sequencing project: providing services to taxonomists for standard genome sequencing and annotation.</title>
        <authorList>
            <consortium name="The Broad Institute Genomics Platform"/>
            <consortium name="The Broad Institute Genome Sequencing Center for Infectious Disease"/>
            <person name="Wu L."/>
            <person name="Ma J."/>
        </authorList>
    </citation>
    <scope>NUCLEOTIDE SEQUENCE [LARGE SCALE GENOMIC DNA]</scope>
    <source>
        <strain evidence="3">NBRC 102520</strain>
    </source>
</reference>